<feature type="region of interest" description="Disordered" evidence="5">
    <location>
        <begin position="82"/>
        <end position="108"/>
    </location>
</feature>
<sequence>MSSPPWGYCPSPGGDQGNASSSDEDVDTLRRLEQSFSAKPGDCRSTAGDSGDDLNSCSDAESSASEDVAYLRRLQEKFSADLADSGAPSTPPIVNPIRSFPPPDTDDEEDFETLRAIQRRFAHYWDAMPQDFSREITVVVSTETYERCTYGMSLGTEMNEEIQLQGHSGLNQDGEESRSLFAFSKFADNHNDVPKVVQDNVPVLPDASLMNTSRNEENSEKNHSNLNQTENVLCTSSIKPCRSLRIQKEYLRSSPLHFAPAENLQVSSYRIIMERYPVSLRKRQWKNTETDKLEKGIKQQYQEMLFLNSMNFGNDFSGGSIDSIIMSTFGGSDHQVTPKTLRSFLPLVNWDRLASMYLPQRSGPACESRWLNNDDPMINHNPWTAVEDKKLLFTVQERGIYNWIDIAIALDMQRTPFQCLARYQRSLNPHILNRVWTSEEDAKLSAAVATFGDNSWQIVASHLDGRTSNQCSVRWRNTLLPDRKRVGRWSVEEDKRLKVAVILFGAKNWKKLAQFIEGRTQSQCRERWLNCLDPSLNLERWTEEEDAKLLAAIEEHGHSWSKVAACVPRRTDNQCRRRWKVLLPHEVPILRAAHQLKRTVLISNFVGRKCERPAIGPNDFIPLKSLPAHDDTENNLQIESNQTKKIEEMRLGFCRPKTQRRPIDELLTSGELSEDALMELPLVEIMKLLRKNARTIDCELKNHKLFQIC</sequence>
<dbReference type="SMART" id="SM00717">
    <property type="entry name" value="SANT"/>
    <property type="match status" value="5"/>
</dbReference>
<proteinExistence type="predicted"/>
<dbReference type="Pfam" id="PF00249">
    <property type="entry name" value="Myb_DNA-binding"/>
    <property type="match status" value="3"/>
</dbReference>
<dbReference type="AlphaFoldDB" id="A0A835SCB3"/>
<feature type="domain" description="Myb-like" evidence="6">
    <location>
        <begin position="428"/>
        <end position="479"/>
    </location>
</feature>
<feature type="compositionally biased region" description="Pro residues" evidence="5">
    <location>
        <begin position="89"/>
        <end position="103"/>
    </location>
</feature>
<protein>
    <submittedName>
        <fullName evidence="8">Uncharacterized protein</fullName>
    </submittedName>
</protein>
<dbReference type="GO" id="GO:0000978">
    <property type="term" value="F:RNA polymerase II cis-regulatory region sequence-specific DNA binding"/>
    <property type="evidence" value="ECO:0007669"/>
    <property type="project" value="TreeGrafter"/>
</dbReference>
<organism evidence="8 9">
    <name type="scientific">Vanilla planifolia</name>
    <name type="common">Vanilla</name>
    <dbReference type="NCBI Taxonomy" id="51239"/>
    <lineage>
        <taxon>Eukaryota</taxon>
        <taxon>Viridiplantae</taxon>
        <taxon>Streptophyta</taxon>
        <taxon>Embryophyta</taxon>
        <taxon>Tracheophyta</taxon>
        <taxon>Spermatophyta</taxon>
        <taxon>Magnoliopsida</taxon>
        <taxon>Liliopsida</taxon>
        <taxon>Asparagales</taxon>
        <taxon>Orchidaceae</taxon>
        <taxon>Vanilloideae</taxon>
        <taxon>Vanilleae</taxon>
        <taxon>Vanilla</taxon>
    </lineage>
</organism>
<reference evidence="8 9" key="1">
    <citation type="journal article" date="2020" name="Nat. Food">
        <title>A phased Vanilla planifolia genome enables genetic improvement of flavour and production.</title>
        <authorList>
            <person name="Hasing T."/>
            <person name="Tang H."/>
            <person name="Brym M."/>
            <person name="Khazi F."/>
            <person name="Huang T."/>
            <person name="Chambers A.H."/>
        </authorList>
    </citation>
    <scope>NUCLEOTIDE SEQUENCE [LARGE SCALE GENOMIC DNA]</scope>
    <source>
        <tissue evidence="8">Leaf</tissue>
    </source>
</reference>
<dbReference type="GO" id="GO:0001006">
    <property type="term" value="F:RNA polymerase III type 3 promoter sequence-specific DNA binding"/>
    <property type="evidence" value="ECO:0007669"/>
    <property type="project" value="TreeGrafter"/>
</dbReference>
<dbReference type="PANTHER" id="PTHR46621:SF1">
    <property type="entry name" value="SNRNA-ACTIVATING PROTEIN COMPLEX SUBUNIT 4"/>
    <property type="match status" value="1"/>
</dbReference>
<comment type="caution">
    <text evidence="8">The sequence shown here is derived from an EMBL/GenBank/DDBJ whole genome shotgun (WGS) entry which is preliminary data.</text>
</comment>
<evidence type="ECO:0000256" key="5">
    <source>
        <dbReference type="SAM" id="MobiDB-lite"/>
    </source>
</evidence>
<dbReference type="InterPro" id="IPR051575">
    <property type="entry name" value="Myb-like_DNA-bd"/>
</dbReference>
<feature type="domain" description="Myb-like" evidence="6">
    <location>
        <begin position="375"/>
        <end position="427"/>
    </location>
</feature>
<dbReference type="PROSITE" id="PS50090">
    <property type="entry name" value="MYB_LIKE"/>
    <property type="match status" value="4"/>
</dbReference>
<dbReference type="InterPro" id="IPR017930">
    <property type="entry name" value="Myb_dom"/>
</dbReference>
<feature type="region of interest" description="Disordered" evidence="5">
    <location>
        <begin position="1"/>
        <end position="66"/>
    </location>
</feature>
<gene>
    <name evidence="8" type="ORF">HPP92_001639</name>
</gene>
<dbReference type="Gene3D" id="1.10.10.60">
    <property type="entry name" value="Homeodomain-like"/>
    <property type="match status" value="4"/>
</dbReference>
<keyword evidence="1" id="KW-0805">Transcription regulation</keyword>
<evidence type="ECO:0000259" key="6">
    <source>
        <dbReference type="PROSITE" id="PS50090"/>
    </source>
</evidence>
<feature type="domain" description="HTH myb-type" evidence="7">
    <location>
        <begin position="533"/>
        <end position="587"/>
    </location>
</feature>
<keyword evidence="4" id="KW-0539">Nucleus</keyword>
<dbReference type="GO" id="GO:0042795">
    <property type="term" value="P:snRNA transcription by RNA polymerase II"/>
    <property type="evidence" value="ECO:0007669"/>
    <property type="project" value="TreeGrafter"/>
</dbReference>
<dbReference type="GO" id="GO:0019185">
    <property type="term" value="C:snRNA-activating protein complex"/>
    <property type="evidence" value="ECO:0007669"/>
    <property type="project" value="TreeGrafter"/>
</dbReference>
<feature type="domain" description="Myb-like" evidence="6">
    <location>
        <begin position="481"/>
        <end position="532"/>
    </location>
</feature>
<evidence type="ECO:0000313" key="8">
    <source>
        <dbReference type="EMBL" id="KAG0501567.1"/>
    </source>
</evidence>
<evidence type="ECO:0000256" key="3">
    <source>
        <dbReference type="ARBA" id="ARBA00023163"/>
    </source>
</evidence>
<evidence type="ECO:0000256" key="4">
    <source>
        <dbReference type="ARBA" id="ARBA00023242"/>
    </source>
</evidence>
<evidence type="ECO:0000313" key="9">
    <source>
        <dbReference type="Proteomes" id="UP000639772"/>
    </source>
</evidence>
<dbReference type="OrthoDB" id="2143914at2759"/>
<feature type="domain" description="HTH myb-type" evidence="7">
    <location>
        <begin position="428"/>
        <end position="483"/>
    </location>
</feature>
<feature type="domain" description="HTH myb-type" evidence="7">
    <location>
        <begin position="487"/>
        <end position="532"/>
    </location>
</feature>
<feature type="domain" description="Myb-like" evidence="6">
    <location>
        <begin position="533"/>
        <end position="583"/>
    </location>
</feature>
<name>A0A835SCB3_VANPL</name>
<keyword evidence="2" id="KW-0238">DNA-binding</keyword>
<dbReference type="PANTHER" id="PTHR46621">
    <property type="entry name" value="SNRNA-ACTIVATING PROTEIN COMPLEX SUBUNIT 4"/>
    <property type="match status" value="1"/>
</dbReference>
<accession>A0A835SCB3</accession>
<dbReference type="PROSITE" id="PS51294">
    <property type="entry name" value="HTH_MYB"/>
    <property type="match status" value="3"/>
</dbReference>
<dbReference type="CDD" id="cd00167">
    <property type="entry name" value="SANT"/>
    <property type="match status" value="3"/>
</dbReference>
<dbReference type="Pfam" id="PF13921">
    <property type="entry name" value="Myb_DNA-bind_6"/>
    <property type="match status" value="1"/>
</dbReference>
<dbReference type="InterPro" id="IPR001005">
    <property type="entry name" value="SANT/Myb"/>
</dbReference>
<dbReference type="Proteomes" id="UP000639772">
    <property type="component" value="Chromosome 1"/>
</dbReference>
<evidence type="ECO:0000256" key="2">
    <source>
        <dbReference type="ARBA" id="ARBA00023125"/>
    </source>
</evidence>
<evidence type="ECO:0000259" key="7">
    <source>
        <dbReference type="PROSITE" id="PS51294"/>
    </source>
</evidence>
<dbReference type="InterPro" id="IPR009057">
    <property type="entry name" value="Homeodomain-like_sf"/>
</dbReference>
<dbReference type="SUPFAM" id="SSF46689">
    <property type="entry name" value="Homeodomain-like"/>
    <property type="match status" value="3"/>
</dbReference>
<keyword evidence="3" id="KW-0804">Transcription</keyword>
<dbReference type="GO" id="GO:0042796">
    <property type="term" value="P:snRNA transcription by RNA polymerase III"/>
    <property type="evidence" value="ECO:0007669"/>
    <property type="project" value="TreeGrafter"/>
</dbReference>
<evidence type="ECO:0000256" key="1">
    <source>
        <dbReference type="ARBA" id="ARBA00023015"/>
    </source>
</evidence>
<dbReference type="EMBL" id="JADCNM010000001">
    <property type="protein sequence ID" value="KAG0501567.1"/>
    <property type="molecule type" value="Genomic_DNA"/>
</dbReference>